<organism evidence="1 2">
    <name type="scientific">Limnospira fusiformis PMC 851.14</name>
    <dbReference type="NCBI Taxonomy" id="2219512"/>
    <lineage>
        <taxon>Bacteria</taxon>
        <taxon>Bacillati</taxon>
        <taxon>Cyanobacteriota</taxon>
        <taxon>Cyanophyceae</taxon>
        <taxon>Oscillatoriophycideae</taxon>
        <taxon>Oscillatoriales</taxon>
        <taxon>Sirenicapillariaceae</taxon>
        <taxon>Limnospira</taxon>
    </lineage>
</organism>
<dbReference type="Proteomes" id="UP001387447">
    <property type="component" value="Unassembled WGS sequence"/>
</dbReference>
<keyword evidence="2" id="KW-1185">Reference proteome</keyword>
<dbReference type="RefSeq" id="WP_035759349.1">
    <property type="nucleotide sequence ID" value="NZ_JBBWYZ010000005.1"/>
</dbReference>
<reference evidence="1 2" key="1">
    <citation type="journal article" date="2024" name="Front. Microbiol.">
        <title>Transcriptomic insights into the dominance of two phototrophs throughout the water column of a tropical hypersaline-alkaline crater lake (Dziani Dzaha, Mayotte).</title>
        <authorList>
            <person name="Duperron S."/>
            <person name="Halary S."/>
            <person name="Bouly J.-P."/>
            <person name="Roussel T."/>
            <person name="Hugoni M."/>
            <person name="Bruto M."/>
            <person name="Oger P."/>
            <person name="Duval C."/>
            <person name="Woo A."/>
            <person name="Jezequiel D."/>
            <person name="Ader M."/>
            <person name="Leboulanger C."/>
            <person name="Agogue H."/>
            <person name="Grossi V."/>
            <person name="Trousselier M."/>
            <person name="Bernard C."/>
        </authorList>
    </citation>
    <scope>NUCLEOTIDE SEQUENCE [LARGE SCALE GENOMIC DNA]</scope>
    <source>
        <strain evidence="1 2">PMC 851.14</strain>
    </source>
</reference>
<name>A0ABU9EHA3_LIMFS</name>
<evidence type="ECO:0000313" key="2">
    <source>
        <dbReference type="Proteomes" id="UP001387447"/>
    </source>
</evidence>
<evidence type="ECO:0000313" key="1">
    <source>
        <dbReference type="EMBL" id="MEK9511308.1"/>
    </source>
</evidence>
<accession>A0ABU9EHA3</accession>
<gene>
    <name evidence="1" type="ORF">AAEJ74_06265</name>
</gene>
<sequence length="84" mass="9523">MDEELLTTVFLEDEEIDDIFDDLEAETPFLLPTESVDDPAVEVTTTATPVNPLSEVVNLRDFIIEQLFDEEVYLAQNPDLAHLN</sequence>
<comment type="caution">
    <text evidence="1">The sequence shown here is derived from an EMBL/GenBank/DDBJ whole genome shotgun (WGS) entry which is preliminary data.</text>
</comment>
<protein>
    <submittedName>
        <fullName evidence="1">Uncharacterized protein</fullName>
    </submittedName>
</protein>
<proteinExistence type="predicted"/>
<dbReference type="EMBL" id="JBBWYZ010000005">
    <property type="protein sequence ID" value="MEK9511308.1"/>
    <property type="molecule type" value="Genomic_DNA"/>
</dbReference>